<evidence type="ECO:0000313" key="4">
    <source>
        <dbReference type="Proteomes" id="UP000597656"/>
    </source>
</evidence>
<feature type="domain" description="DUF4365" evidence="2">
    <location>
        <begin position="13"/>
        <end position="143"/>
    </location>
</feature>
<dbReference type="RefSeq" id="WP_189155837.1">
    <property type="nucleotide sequence ID" value="NZ_BMNC01000004.1"/>
</dbReference>
<keyword evidence="4" id="KW-1185">Reference proteome</keyword>
<protein>
    <recommendedName>
        <fullName evidence="2">DUF4365 domain-containing protein</fullName>
    </recommendedName>
</protein>
<comment type="caution">
    <text evidence="3">The sequence shown here is derived from an EMBL/GenBank/DDBJ whole genome shotgun (WGS) entry which is preliminary data.</text>
</comment>
<dbReference type="EMBL" id="BMNC01000004">
    <property type="protein sequence ID" value="GGM95009.1"/>
    <property type="molecule type" value="Genomic_DNA"/>
</dbReference>
<reference evidence="4" key="1">
    <citation type="journal article" date="2019" name="Int. J. Syst. Evol. Microbiol.">
        <title>The Global Catalogue of Microorganisms (GCM) 10K type strain sequencing project: providing services to taxonomists for standard genome sequencing and annotation.</title>
        <authorList>
            <consortium name="The Broad Institute Genomics Platform"/>
            <consortium name="The Broad Institute Genome Sequencing Center for Infectious Disease"/>
            <person name="Wu L."/>
            <person name="Ma J."/>
        </authorList>
    </citation>
    <scope>NUCLEOTIDE SEQUENCE [LARGE SCALE GENOMIC DNA]</scope>
    <source>
        <strain evidence="4">CGMCC 4.7319</strain>
    </source>
</reference>
<evidence type="ECO:0000259" key="2">
    <source>
        <dbReference type="Pfam" id="PF14280"/>
    </source>
</evidence>
<sequence length="1172" mass="128033">MRRGHTARVSDRGVRAVADLVEDELEWIFRDQPVQDYGIDAHAEIETDDELVTGRLIALQIKSGSSWFDEETADGWVFRPNADHIAYWLGHSLPVIVVLVDTDRKAYWQVVSTSSVTETKKAYKLTVPRNQPFDRSARDALLEIGGRSETLIGSLPGHYRVLPPDSVSNLRRAAKVDPLAAARLADRLAAGRAEPAMTAASVTAAQPTWLADSDSAQDLWCAVAAYAGEHTADREAAAAFRLAAAAEGPRSARANAFGGLSLVFVDRPLAAELLGRARDGGQTLLADVGFMILDVLADVAGEIEVPKSIREASEAQLDGEPTVLNALGEVEVRRGDLTAAIAYRQRAVDASSEPHSGIRLELARNIWQRAMREGNHSPQERRRAVGHAQAAVEDRRRWAGPSADALTVLVELLVTNAEFREAVRAALPISQGGTALEIESVSPSVARLGALAALADGNAAALSFFRQLLPAGPRLRELTALETEAELSPSERVAMWAELVQKAEDDATAARFVPRLVRLGVWPEAADSLARRKALPQVTLEILRAEYLARTTDHELGTARLRELILSDAQAVHVLVIVLEDHSGPDAAIQECEEQLRSRPDPITMVLLADLLRRHKSLDRAEEVSAAIVSNDALSDDMRLQACKWLVSRNVERDQYSEAATLAKTGLAVREDPDLAWNLLAAVHNAGDVVQAREILARYRPEPTTEAEIRLWMQLHIGVPLPENDAPLMADLVRRLPPGDLRGAIIGHLVSEVLHAPVADQRTYPPSITESVKEFANEIGDDSRGARKIKSDDEALRAALQRDQVDPVAAQRNLDQLRSGLRSSAEIAQLVRVPYGAALLQSPAGLLFASDLSTGLRRTGEAAARDALAAGRCVVDLPDVGAAGVDLWLSYLQLRYHAAMESENIAALRYARAWQVDAARYSPLGTADPRVARGMSGRGHILQMFGHYDAAIRCFAAAARHAAHFQARDDETGEEHLLHRESLQTARAQLAYTEVLRNGDRAKAIRAMRGVHAVADTDDRVEIQFTRERRSLELALGFAVRRNDLAIAVPSRRHAQLVEQQFERFVTMAADHPSPNRLLAAHDITLLYAVLTRDAELAHQARDAFERVNNIMGGYANLTDRFNSRLRAAKTLSKKFRDLPETSGPADPLRRSRATPTRATGLLVAPDHTASG</sequence>
<evidence type="ECO:0000313" key="3">
    <source>
        <dbReference type="EMBL" id="GGM95009.1"/>
    </source>
</evidence>
<gene>
    <name evidence="3" type="ORF">GCM10011609_35660</name>
</gene>
<feature type="region of interest" description="Disordered" evidence="1">
    <location>
        <begin position="1136"/>
        <end position="1172"/>
    </location>
</feature>
<evidence type="ECO:0000256" key="1">
    <source>
        <dbReference type="SAM" id="MobiDB-lite"/>
    </source>
</evidence>
<organism evidence="3 4">
    <name type="scientific">Lentzea pudingi</name>
    <dbReference type="NCBI Taxonomy" id="1789439"/>
    <lineage>
        <taxon>Bacteria</taxon>
        <taxon>Bacillati</taxon>
        <taxon>Actinomycetota</taxon>
        <taxon>Actinomycetes</taxon>
        <taxon>Pseudonocardiales</taxon>
        <taxon>Pseudonocardiaceae</taxon>
        <taxon>Lentzea</taxon>
    </lineage>
</organism>
<name>A0ABQ2HZ41_9PSEU</name>
<dbReference type="InterPro" id="IPR025375">
    <property type="entry name" value="DUF4365"/>
</dbReference>
<dbReference type="Proteomes" id="UP000597656">
    <property type="component" value="Unassembled WGS sequence"/>
</dbReference>
<proteinExistence type="predicted"/>
<accession>A0ABQ2HZ41</accession>
<dbReference type="Pfam" id="PF14280">
    <property type="entry name" value="DUF4365"/>
    <property type="match status" value="1"/>
</dbReference>